<dbReference type="Proteomes" id="UP000595917">
    <property type="component" value="Chromosome"/>
</dbReference>
<feature type="transmembrane region" description="Helical" evidence="7">
    <location>
        <begin position="213"/>
        <end position="233"/>
    </location>
</feature>
<feature type="transmembrane region" description="Helical" evidence="7">
    <location>
        <begin position="167"/>
        <end position="193"/>
    </location>
</feature>
<dbReference type="PANTHER" id="PTHR30151:SF20">
    <property type="entry name" value="ABC TRANSPORTER PERMEASE PROTEIN HI_0355-RELATED"/>
    <property type="match status" value="1"/>
</dbReference>
<gene>
    <name evidence="9" type="ORF">JFL75_06485</name>
</gene>
<sequence>MNIKKNLPALAVLAAVLLVWKGAVVLFKLPPHVLPAPEVVAARLGQIVFSPIIWGHLATTMTEILIGFGSGVILGLIAGYALAKAPTVEKVLSPFILVFQTAPKISLAPLFVLWFGLGLTSKVVLIALVTFFPLMLNIMVGIRSVPPDYISLLRILHAKPMQRIFKVELMSALPYIMTGLRVALVLSVTAAIIGEMMGAKSGLGFLLMTGNEMYDIPLVLATILVISLLSWGLDAGMKALQNRLLVWHESST</sequence>
<dbReference type="GO" id="GO:0055085">
    <property type="term" value="P:transmembrane transport"/>
    <property type="evidence" value="ECO:0007669"/>
    <property type="project" value="InterPro"/>
</dbReference>
<feature type="domain" description="ABC transmembrane type-1" evidence="8">
    <location>
        <begin position="57"/>
        <end position="237"/>
    </location>
</feature>
<dbReference type="GO" id="GO:0005886">
    <property type="term" value="C:plasma membrane"/>
    <property type="evidence" value="ECO:0007669"/>
    <property type="project" value="UniProtKB-SubCell"/>
</dbReference>
<feature type="transmembrane region" description="Helical" evidence="7">
    <location>
        <begin position="64"/>
        <end position="83"/>
    </location>
</feature>
<evidence type="ECO:0000256" key="2">
    <source>
        <dbReference type="ARBA" id="ARBA00022448"/>
    </source>
</evidence>
<evidence type="ECO:0000313" key="9">
    <source>
        <dbReference type="EMBL" id="QQO10558.1"/>
    </source>
</evidence>
<organism evidence="9 10">
    <name type="scientific">Breznakiella homolactica</name>
    <dbReference type="NCBI Taxonomy" id="2798577"/>
    <lineage>
        <taxon>Bacteria</taxon>
        <taxon>Pseudomonadati</taxon>
        <taxon>Spirochaetota</taxon>
        <taxon>Spirochaetia</taxon>
        <taxon>Spirochaetales</taxon>
        <taxon>Breznakiellaceae</taxon>
        <taxon>Breznakiella</taxon>
    </lineage>
</organism>
<evidence type="ECO:0000313" key="10">
    <source>
        <dbReference type="Proteomes" id="UP000595917"/>
    </source>
</evidence>
<keyword evidence="6 7" id="KW-0472">Membrane</keyword>
<evidence type="ECO:0000256" key="6">
    <source>
        <dbReference type="ARBA" id="ARBA00023136"/>
    </source>
</evidence>
<dbReference type="InterPro" id="IPR035906">
    <property type="entry name" value="MetI-like_sf"/>
</dbReference>
<dbReference type="KEGG" id="bhc:JFL75_06485"/>
<dbReference type="CDD" id="cd06261">
    <property type="entry name" value="TM_PBP2"/>
    <property type="match status" value="1"/>
</dbReference>
<feature type="transmembrane region" description="Helical" evidence="7">
    <location>
        <begin position="123"/>
        <end position="146"/>
    </location>
</feature>
<name>A0A7T7XQI2_9SPIR</name>
<reference evidence="9" key="1">
    <citation type="submission" date="2021-01" db="EMBL/GenBank/DDBJ databases">
        <title>Description of Breznakiella homolactica.</title>
        <authorList>
            <person name="Song Y."/>
            <person name="Brune A."/>
        </authorList>
    </citation>
    <scope>NUCLEOTIDE SEQUENCE</scope>
    <source>
        <strain evidence="9">RmG30</strain>
    </source>
</reference>
<comment type="similarity">
    <text evidence="7">Belongs to the binding-protein-dependent transport system permease family.</text>
</comment>
<evidence type="ECO:0000256" key="7">
    <source>
        <dbReference type="RuleBase" id="RU363032"/>
    </source>
</evidence>
<proteinExistence type="inferred from homology"/>
<dbReference type="Gene3D" id="1.10.3720.10">
    <property type="entry name" value="MetI-like"/>
    <property type="match status" value="1"/>
</dbReference>
<dbReference type="EMBL" id="CP067089">
    <property type="protein sequence ID" value="QQO10558.1"/>
    <property type="molecule type" value="Genomic_DNA"/>
</dbReference>
<comment type="subcellular location">
    <subcellularLocation>
        <location evidence="1 7">Cell membrane</location>
        <topology evidence="1 7">Multi-pass membrane protein</topology>
    </subcellularLocation>
</comment>
<dbReference type="PANTHER" id="PTHR30151">
    <property type="entry name" value="ALKANE SULFONATE ABC TRANSPORTER-RELATED, MEMBRANE SUBUNIT"/>
    <property type="match status" value="1"/>
</dbReference>
<dbReference type="SUPFAM" id="SSF161098">
    <property type="entry name" value="MetI-like"/>
    <property type="match status" value="1"/>
</dbReference>
<keyword evidence="10" id="KW-1185">Reference proteome</keyword>
<keyword evidence="5 7" id="KW-1133">Transmembrane helix</keyword>
<keyword evidence="4 7" id="KW-0812">Transmembrane</keyword>
<dbReference type="Pfam" id="PF00528">
    <property type="entry name" value="BPD_transp_1"/>
    <property type="match status" value="1"/>
</dbReference>
<protein>
    <submittedName>
        <fullName evidence="9">ABC transporter permease</fullName>
    </submittedName>
</protein>
<feature type="transmembrane region" description="Helical" evidence="7">
    <location>
        <begin position="95"/>
        <end position="117"/>
    </location>
</feature>
<dbReference type="AlphaFoldDB" id="A0A7T7XQI2"/>
<dbReference type="InterPro" id="IPR000515">
    <property type="entry name" value="MetI-like"/>
</dbReference>
<evidence type="ECO:0000256" key="3">
    <source>
        <dbReference type="ARBA" id="ARBA00022475"/>
    </source>
</evidence>
<dbReference type="PROSITE" id="PS50928">
    <property type="entry name" value="ABC_TM1"/>
    <property type="match status" value="1"/>
</dbReference>
<evidence type="ECO:0000256" key="1">
    <source>
        <dbReference type="ARBA" id="ARBA00004651"/>
    </source>
</evidence>
<evidence type="ECO:0000259" key="8">
    <source>
        <dbReference type="PROSITE" id="PS50928"/>
    </source>
</evidence>
<dbReference type="RefSeq" id="WP_215627863.1">
    <property type="nucleotide sequence ID" value="NZ_CP067089.2"/>
</dbReference>
<keyword evidence="3" id="KW-1003">Cell membrane</keyword>
<keyword evidence="2 7" id="KW-0813">Transport</keyword>
<evidence type="ECO:0000256" key="5">
    <source>
        <dbReference type="ARBA" id="ARBA00022989"/>
    </source>
</evidence>
<accession>A0A7T7XQI2</accession>
<evidence type="ECO:0000256" key="4">
    <source>
        <dbReference type="ARBA" id="ARBA00022692"/>
    </source>
</evidence>